<organism evidence="2 3">
    <name type="scientific">Luteolibacter pohnpeiensis</name>
    <dbReference type="NCBI Taxonomy" id="454153"/>
    <lineage>
        <taxon>Bacteria</taxon>
        <taxon>Pseudomonadati</taxon>
        <taxon>Verrucomicrobiota</taxon>
        <taxon>Verrucomicrobiia</taxon>
        <taxon>Verrucomicrobiales</taxon>
        <taxon>Verrucomicrobiaceae</taxon>
        <taxon>Luteolibacter</taxon>
    </lineage>
</organism>
<evidence type="ECO:0000313" key="2">
    <source>
        <dbReference type="EMBL" id="MBK1882369.1"/>
    </source>
</evidence>
<name>A0A934SAK5_9BACT</name>
<reference evidence="2" key="1">
    <citation type="submission" date="2021-01" db="EMBL/GenBank/DDBJ databases">
        <title>Modified the classification status of verrucomicrobia.</title>
        <authorList>
            <person name="Feng X."/>
        </authorList>
    </citation>
    <scope>NUCLEOTIDE SEQUENCE</scope>
    <source>
        <strain evidence="2">KCTC 22041</strain>
    </source>
</reference>
<keyword evidence="3" id="KW-1185">Reference proteome</keyword>
<proteinExistence type="predicted"/>
<evidence type="ECO:0000259" key="1">
    <source>
        <dbReference type="Pfam" id="PF07589"/>
    </source>
</evidence>
<dbReference type="RefSeq" id="WP_200269439.1">
    <property type="nucleotide sequence ID" value="NZ_JAENIJ010000010.1"/>
</dbReference>
<dbReference type="InterPro" id="IPR008979">
    <property type="entry name" value="Galactose-bd-like_sf"/>
</dbReference>
<dbReference type="SUPFAM" id="SSF49785">
    <property type="entry name" value="Galactose-binding domain-like"/>
    <property type="match status" value="1"/>
</dbReference>
<protein>
    <submittedName>
        <fullName evidence="2">Discoidin domain-containing protein</fullName>
    </submittedName>
</protein>
<comment type="caution">
    <text evidence="2">The sequence shown here is derived from an EMBL/GenBank/DDBJ whole genome shotgun (WGS) entry which is preliminary data.</text>
</comment>
<dbReference type="NCBIfam" id="TIGR02595">
    <property type="entry name" value="PEP_CTERM"/>
    <property type="match status" value="1"/>
</dbReference>
<dbReference type="InterPro" id="IPR013424">
    <property type="entry name" value="Ice-binding_C"/>
</dbReference>
<dbReference type="Gene3D" id="2.60.120.260">
    <property type="entry name" value="Galactose-binding domain-like"/>
    <property type="match status" value="1"/>
</dbReference>
<dbReference type="AlphaFoldDB" id="A0A934SAK5"/>
<feature type="domain" description="Ice-binding protein C-terminal" evidence="1">
    <location>
        <begin position="238"/>
        <end position="260"/>
    </location>
</feature>
<evidence type="ECO:0000313" key="3">
    <source>
        <dbReference type="Proteomes" id="UP000603141"/>
    </source>
</evidence>
<gene>
    <name evidence="2" type="ORF">JIN85_08085</name>
</gene>
<dbReference type="Proteomes" id="UP000603141">
    <property type="component" value="Unassembled WGS sequence"/>
</dbReference>
<accession>A0A934SAK5</accession>
<sequence length="262" mass="26511">MKSLFNSFPTSVGRVIAFAAISGLGAISSSYGAIVVNSTSNVASGGTSGDSYDPSTQGSPTITASSTDLAEGLTATVFYNNPGAGADGSTTTESSTGVSAWTDGSITTYYGSDHTGYGTVDARVGGAELQTYVTYDLGALYDISQVNVILGWNDSGRDDSSFTLLTSVDGISYTVAATYTKGADNTNSITTPVTNLHSIVDDGGADIATGVQYVQIQFTDADNGYAGLAEVDILGTAAVPEPSAVLLLGLGGVAAAARRRRA</sequence>
<dbReference type="EMBL" id="JAENIJ010000010">
    <property type="protein sequence ID" value="MBK1882369.1"/>
    <property type="molecule type" value="Genomic_DNA"/>
</dbReference>
<dbReference type="Pfam" id="PF07589">
    <property type="entry name" value="PEP-CTERM"/>
    <property type="match status" value="1"/>
</dbReference>